<dbReference type="Pfam" id="PF00929">
    <property type="entry name" value="RNase_T"/>
    <property type="match status" value="1"/>
</dbReference>
<dbReference type="SUPFAM" id="SSF160975">
    <property type="entry name" value="AF1531-like"/>
    <property type="match status" value="1"/>
</dbReference>
<dbReference type="KEGG" id="mane:DP065_01545"/>
<keyword evidence="7 11" id="KW-0378">Hydrolase</keyword>
<proteinExistence type="inferred from homology"/>
<dbReference type="InterPro" id="IPR013520">
    <property type="entry name" value="Ribonucl_H"/>
</dbReference>
<feature type="domain" description="Exonuclease" evidence="12">
    <location>
        <begin position="405"/>
        <end position="574"/>
    </location>
</feature>
<dbReference type="Gene3D" id="1.10.150.870">
    <property type="match status" value="1"/>
</dbReference>
<evidence type="ECO:0000256" key="1">
    <source>
        <dbReference type="ARBA" id="ARBA00003452"/>
    </source>
</evidence>
<protein>
    <recommendedName>
        <fullName evidence="11">DNA polymerase III PolC-type</fullName>
        <shortName evidence="11">PolIII</shortName>
        <ecNumber evidence="11">2.7.7.7</ecNumber>
    </recommendedName>
</protein>
<comment type="similarity">
    <text evidence="11">Belongs to the DNA polymerase type-C family. PolC subfamily.</text>
</comment>
<evidence type="ECO:0000256" key="5">
    <source>
        <dbReference type="ARBA" id="ARBA00022705"/>
    </source>
</evidence>
<dbReference type="GO" id="GO:0003677">
    <property type="term" value="F:DNA binding"/>
    <property type="evidence" value="ECO:0007669"/>
    <property type="project" value="UniProtKB-UniRule"/>
</dbReference>
<evidence type="ECO:0000256" key="4">
    <source>
        <dbReference type="ARBA" id="ARBA00022695"/>
    </source>
</evidence>
<dbReference type="Pfam" id="PF17657">
    <property type="entry name" value="DNA_pol3_finger"/>
    <property type="match status" value="1"/>
</dbReference>
<dbReference type="SMART" id="SM00481">
    <property type="entry name" value="POLIIIAc"/>
    <property type="match status" value="1"/>
</dbReference>
<dbReference type="EMBL" id="CP030140">
    <property type="protein sequence ID" value="AWX69436.1"/>
    <property type="molecule type" value="Genomic_DNA"/>
</dbReference>
<evidence type="ECO:0000256" key="9">
    <source>
        <dbReference type="ARBA" id="ARBA00022932"/>
    </source>
</evidence>
<dbReference type="InterPro" id="IPR028112">
    <property type="entry name" value="DNA_PolC-type_N_I"/>
</dbReference>
<dbReference type="NCBIfam" id="NF001688">
    <property type="entry name" value="PRK00448.1"/>
    <property type="match status" value="1"/>
</dbReference>
<comment type="subcellular location">
    <subcellularLocation>
        <location evidence="11">Cytoplasm</location>
    </subcellularLocation>
</comment>
<dbReference type="EC" id="2.7.7.7" evidence="11"/>
<evidence type="ECO:0000256" key="8">
    <source>
        <dbReference type="ARBA" id="ARBA00022839"/>
    </source>
</evidence>
<evidence type="ECO:0000256" key="3">
    <source>
        <dbReference type="ARBA" id="ARBA00022679"/>
    </source>
</evidence>
<dbReference type="GO" id="GO:0005737">
    <property type="term" value="C:cytoplasm"/>
    <property type="evidence" value="ECO:0007669"/>
    <property type="project" value="UniProtKB-SubCell"/>
</dbReference>
<dbReference type="Pfam" id="PF14579">
    <property type="entry name" value="HHH_6"/>
    <property type="match status" value="1"/>
</dbReference>
<dbReference type="Gene3D" id="6.10.140.1510">
    <property type="match status" value="1"/>
</dbReference>
<dbReference type="InterPro" id="IPR040982">
    <property type="entry name" value="DNA_pol3_finger"/>
</dbReference>
<evidence type="ECO:0000313" key="15">
    <source>
        <dbReference type="Proteomes" id="UP000250218"/>
    </source>
</evidence>
<sequence>MSLKFNESLVKLANEINYELNDQWIGVSLDHATLDRASKSWSFEFTFDSLLDFKEFITFRNAVEKRFKKIEFNVNVVHHIRNKQIIIDYLNFHFKLNNQLLYKMRSFISMDNVELTENEFILHVDNYSVSQQLHELKDQIKASLVAIGFDFYEVVIKYHEKNTQLEKSKKIDNWTSNFDSLKEEYNKLKKQESPERPKYSKKNNKAIALDIKEVLNSFEPYVSTKGEIYKLESKTLNEKTLFTLAISDYVEAITIKCFSEDEKALQNLKIGQTIIANGKLVDDTYVGSKVIIAKPEDIIITEDLQKLEKDYAETPRVELAVRTRISTQDGICEPISYLQAAEHYGFEAIAITDYEGVQSFPDFYNVTKKSKKVKPIYGVTLNAINTHNNFFLDFNNQDFLLKEQTYVVFDIETTGLSARFNEIIEFGAVIVQNGIMIKKEQFFLIPKHPIPASITRLTKIDDDLVRQNGMEYEKGILRIYEILKDKIAVAHNASFDITVCRENFVRLGLDISRIIGLDTLALSHYLFSEFSKFKLGTIAKKFNVYYDSEVAHRADYDAEILSSIWIQMIAKLKKEKNIETAMQLHNVIAPETYDKKMAYEVRLLAKNQLGLKKLFKIVSKALTSQYHGQANIYINEWKHDDDLFFGSGTHRSYLWDRVLLGDEKSIIEALEPFDYVELPPISTFSYLYNDDWITRDQIEWAYKDLISKAKKMNKICVAVSDARYIYEYQNLIHRIYINARQLGNTSHWLKKYSNIALPAFKLLTTTEMLQEFNFLNDGELVNEIVINNPKKMANSIASDIQVIKDKLYVPNFDDSANKLKETVYANAKAKYGENIDPLILQRIERELNPIIKYGYSVIYWISKKLVERSNKDGYMVGSRGSVGSSIVANLSGISEVNPLPPHYLCLQCKKLEWNKNPNIRSGWDLPDKNCPNCNVKMEKDGHSIPFETFLGFEADKVPDIDLNFSGDYQPIIHNYVRELFGDSHTLRAGTVSTVADKTAYGFCKKYDEEIHSIDSGKSWSSQFIEFIASKTAGIKRTTGQHPGGIIIIPKEFDVEDFTSISYPANDINSDWKTTHFDFHSIHDNVLKLDLLGHDDPTVVKMLEEVTNTSVRNIPKSDEKVISLFSSTEALGIKPEDINGETTGAYGLPEFGTSFVRRMLKTAKPKSFNDLILMSGLSHGTDVWNGNAEELIKEGKQLTDCVCCRDDIMLNLLEWNLEPLQAFSIMEKVRKGKGLTEEEEKLLKEHNIPNWYINSLKKIKYMFPKAHATAYVMMAWRIAWYKLYYPLAFYASYYSNRPDAIDIRVMSLGKHMVSSKLYELKSRDAGKKAPLTKKEQDLIPILEITQELYARGFKIQNVDLKRSHQKLWLVDQKNQSLIPPFNCVDGLGETVANTIVSARNESPFLSIEDLIERTKLNSRILETLRNLGVLDELSETNQNELF</sequence>
<gene>
    <name evidence="11" type="primary">polC</name>
    <name evidence="14" type="ORF">DP065_01545</name>
</gene>
<dbReference type="InterPro" id="IPR004013">
    <property type="entry name" value="PHP_dom"/>
</dbReference>
<keyword evidence="8 11" id="KW-0269">Exonuclease</keyword>
<accession>A0A2Z4ND65</accession>
<dbReference type="NCBIfam" id="TIGR01405">
    <property type="entry name" value="polC_Gram_pos"/>
    <property type="match status" value="1"/>
</dbReference>
<dbReference type="HAMAP" id="MF_00356">
    <property type="entry name" value="DNApol_PolC"/>
    <property type="match status" value="1"/>
</dbReference>
<organism evidence="14 15">
    <name type="scientific">[Mycoplasma] anseris</name>
    <dbReference type="NCBI Taxonomy" id="92400"/>
    <lineage>
        <taxon>Bacteria</taxon>
        <taxon>Bacillati</taxon>
        <taxon>Mycoplasmatota</taxon>
        <taxon>Mycoplasmoidales</taxon>
        <taxon>Metamycoplasmataceae</taxon>
        <taxon>Metamycoplasma</taxon>
    </lineage>
</organism>
<name>A0A2Z4ND65_9BACT</name>
<dbReference type="PANTHER" id="PTHR32294:SF5">
    <property type="entry name" value="DNA POLYMERASE III POLC-TYPE"/>
    <property type="match status" value="1"/>
</dbReference>
<evidence type="ECO:0000256" key="7">
    <source>
        <dbReference type="ARBA" id="ARBA00022801"/>
    </source>
</evidence>
<evidence type="ECO:0000256" key="2">
    <source>
        <dbReference type="ARBA" id="ARBA00022490"/>
    </source>
</evidence>
<reference evidence="15" key="1">
    <citation type="submission" date="2018-06" db="EMBL/GenBank/DDBJ databases">
        <title>Complete genome sequences of Mycoplasma anatis, M. anseris and M. cloacale type strains.</title>
        <authorList>
            <person name="Grozner D."/>
            <person name="Forro B."/>
            <person name="Sulyok K.M."/>
            <person name="Marton S."/>
            <person name="Kreizinger Z."/>
            <person name="Banyai K."/>
            <person name="Gyuranecz M."/>
        </authorList>
    </citation>
    <scope>NUCLEOTIDE SEQUENCE [LARGE SCALE GENOMIC DNA]</scope>
    <source>
        <strain evidence="15">ATCC 49234</strain>
    </source>
</reference>
<dbReference type="InterPro" id="IPR003141">
    <property type="entry name" value="Pol/His_phosphatase_N"/>
</dbReference>
<dbReference type="RefSeq" id="WP_033178481.1">
    <property type="nucleotide sequence ID" value="NZ_CP030140.1"/>
</dbReference>
<evidence type="ECO:0000256" key="10">
    <source>
        <dbReference type="ARBA" id="ARBA00049244"/>
    </source>
</evidence>
<dbReference type="CDD" id="cd06127">
    <property type="entry name" value="DEDDh"/>
    <property type="match status" value="1"/>
</dbReference>
<dbReference type="Pfam" id="PF07733">
    <property type="entry name" value="DNA_pol3_alpha"/>
    <property type="match status" value="1"/>
</dbReference>
<dbReference type="Gene3D" id="3.30.420.10">
    <property type="entry name" value="Ribonuclease H-like superfamily/Ribonuclease H"/>
    <property type="match status" value="1"/>
</dbReference>
<dbReference type="Gene3D" id="1.10.150.700">
    <property type="entry name" value="PolC, middle finger domain"/>
    <property type="match status" value="1"/>
</dbReference>
<comment type="catalytic activity">
    <reaction evidence="10 11">
        <text>DNA(n) + a 2'-deoxyribonucleoside 5'-triphosphate = DNA(n+1) + diphosphate</text>
        <dbReference type="Rhea" id="RHEA:22508"/>
        <dbReference type="Rhea" id="RHEA-COMP:17339"/>
        <dbReference type="Rhea" id="RHEA-COMP:17340"/>
        <dbReference type="ChEBI" id="CHEBI:33019"/>
        <dbReference type="ChEBI" id="CHEBI:61560"/>
        <dbReference type="ChEBI" id="CHEBI:173112"/>
        <dbReference type="EC" id="2.7.7.7"/>
    </reaction>
</comment>
<dbReference type="FunFam" id="3.30.420.10:FF:000045">
    <property type="entry name" value="3'-5' exonuclease DinG"/>
    <property type="match status" value="1"/>
</dbReference>
<keyword evidence="2 11" id="KW-0963">Cytoplasm</keyword>
<dbReference type="Gene3D" id="2.40.50.140">
    <property type="entry name" value="Nucleic acid-binding proteins"/>
    <property type="match status" value="1"/>
</dbReference>
<dbReference type="InterPro" id="IPR029460">
    <property type="entry name" value="DNAPol_HHH"/>
</dbReference>
<dbReference type="Pfam" id="PF02811">
    <property type="entry name" value="PHP"/>
    <property type="match status" value="1"/>
</dbReference>
<dbReference type="InterPro" id="IPR012340">
    <property type="entry name" value="NA-bd_OB-fold"/>
</dbReference>
<comment type="function">
    <text evidence="1 11">Required for replicative DNA synthesis. This DNA polymerase also exhibits 3' to 5' exonuclease activity.</text>
</comment>
<dbReference type="Pfam" id="PF14480">
    <property type="entry name" value="DNA_pol3_a_NI"/>
    <property type="match status" value="1"/>
</dbReference>
<keyword evidence="6 11" id="KW-0540">Nuclease</keyword>
<dbReference type="InterPro" id="IPR006308">
    <property type="entry name" value="Pol_III_a_PolC-type_gram_pos"/>
</dbReference>
<dbReference type="SMART" id="SM00479">
    <property type="entry name" value="EXOIII"/>
    <property type="match status" value="1"/>
</dbReference>
<evidence type="ECO:0000313" key="14">
    <source>
        <dbReference type="EMBL" id="AWX69436.1"/>
    </source>
</evidence>
<keyword evidence="3 11" id="KW-0808">Transferase</keyword>
<feature type="domain" description="Polymerase/histidinol phosphatase N-terminal" evidence="13">
    <location>
        <begin position="317"/>
        <end position="385"/>
    </location>
</feature>
<dbReference type="PANTHER" id="PTHR32294">
    <property type="entry name" value="DNA POLYMERASE III SUBUNIT ALPHA"/>
    <property type="match status" value="1"/>
</dbReference>
<keyword evidence="5 11" id="KW-0235">DNA replication</keyword>
<dbReference type="Gene3D" id="3.30.1900.20">
    <property type="match status" value="2"/>
</dbReference>
<evidence type="ECO:0000259" key="12">
    <source>
        <dbReference type="SMART" id="SM00479"/>
    </source>
</evidence>
<dbReference type="SUPFAM" id="SSF53098">
    <property type="entry name" value="Ribonuclease H-like"/>
    <property type="match status" value="1"/>
</dbReference>
<dbReference type="InterPro" id="IPR004805">
    <property type="entry name" value="DnaE2/DnaE/PolC"/>
</dbReference>
<evidence type="ECO:0000256" key="11">
    <source>
        <dbReference type="HAMAP-Rule" id="MF_00356"/>
    </source>
</evidence>
<dbReference type="SUPFAM" id="SSF89550">
    <property type="entry name" value="PHP domain-like"/>
    <property type="match status" value="1"/>
</dbReference>
<dbReference type="InterPro" id="IPR011708">
    <property type="entry name" value="DNA_pol3_alpha_NTPase_dom"/>
</dbReference>
<dbReference type="GO" id="GO:0003887">
    <property type="term" value="F:DNA-directed DNA polymerase activity"/>
    <property type="evidence" value="ECO:0007669"/>
    <property type="project" value="UniProtKB-UniRule"/>
</dbReference>
<evidence type="ECO:0000259" key="13">
    <source>
        <dbReference type="SMART" id="SM00481"/>
    </source>
</evidence>
<keyword evidence="4 11" id="KW-0548">Nucleotidyltransferase</keyword>
<dbReference type="InterPro" id="IPR012337">
    <property type="entry name" value="RNaseH-like_sf"/>
</dbReference>
<dbReference type="NCBIfam" id="TIGR00573">
    <property type="entry name" value="dnaq"/>
    <property type="match status" value="1"/>
</dbReference>
<evidence type="ECO:0000256" key="6">
    <source>
        <dbReference type="ARBA" id="ARBA00022722"/>
    </source>
</evidence>
<dbReference type="GO" id="GO:0006261">
    <property type="term" value="P:DNA-templated DNA replication"/>
    <property type="evidence" value="ECO:0007669"/>
    <property type="project" value="UniProtKB-UniRule"/>
</dbReference>
<dbReference type="InterPro" id="IPR044923">
    <property type="entry name" value="PolC_middle_finger_sf"/>
</dbReference>
<keyword evidence="9 11" id="KW-0239">DNA-directed DNA polymerase</keyword>
<dbReference type="InterPro" id="IPR006054">
    <property type="entry name" value="DnaQ"/>
</dbReference>
<dbReference type="Proteomes" id="UP000250218">
    <property type="component" value="Chromosome"/>
</dbReference>
<dbReference type="InterPro" id="IPR016195">
    <property type="entry name" value="Pol/histidinol_Pase-like"/>
</dbReference>
<keyword evidence="15" id="KW-1185">Reference proteome</keyword>
<dbReference type="InterPro" id="IPR036397">
    <property type="entry name" value="RNaseH_sf"/>
</dbReference>
<dbReference type="Gene3D" id="3.20.20.140">
    <property type="entry name" value="Metal-dependent hydrolases"/>
    <property type="match status" value="2"/>
</dbReference>
<dbReference type="GO" id="GO:0008408">
    <property type="term" value="F:3'-5' exonuclease activity"/>
    <property type="evidence" value="ECO:0007669"/>
    <property type="project" value="UniProtKB-UniRule"/>
</dbReference>